<keyword evidence="1" id="KW-0472">Membrane</keyword>
<proteinExistence type="predicted"/>
<dbReference type="PATRIC" id="fig|1618.3.peg.1797"/>
<dbReference type="RefSeq" id="WP_156648625.1">
    <property type="nucleotide sequence ID" value="NZ_JATAAJ010000004.1"/>
</dbReference>
<organism evidence="2 3">
    <name type="scientific">Liquorilactobacillus mali</name>
    <dbReference type="NCBI Taxonomy" id="1618"/>
    <lineage>
        <taxon>Bacteria</taxon>
        <taxon>Bacillati</taxon>
        <taxon>Bacillota</taxon>
        <taxon>Bacilli</taxon>
        <taxon>Lactobacillales</taxon>
        <taxon>Lactobacillaceae</taxon>
        <taxon>Liquorilactobacillus</taxon>
    </lineage>
</organism>
<reference evidence="2 3" key="1">
    <citation type="journal article" date="2015" name="Genome Announc.">
        <title>Expanding the biotechnology potential of lactobacilli through comparative genomics of 213 strains and associated genera.</title>
        <authorList>
            <person name="Sun Z."/>
            <person name="Harris H.M."/>
            <person name="McCann A."/>
            <person name="Guo C."/>
            <person name="Argimon S."/>
            <person name="Zhang W."/>
            <person name="Yang X."/>
            <person name="Jeffery I.B."/>
            <person name="Cooney J.C."/>
            <person name="Kagawa T.F."/>
            <person name="Liu W."/>
            <person name="Song Y."/>
            <person name="Salvetti E."/>
            <person name="Wrobel A."/>
            <person name="Rasinkangas P."/>
            <person name="Parkhill J."/>
            <person name="Rea M.C."/>
            <person name="O'Sullivan O."/>
            <person name="Ritari J."/>
            <person name="Douillard F.P."/>
            <person name="Paul Ross R."/>
            <person name="Yang R."/>
            <person name="Briner A.E."/>
            <person name="Felis G.E."/>
            <person name="de Vos W.M."/>
            <person name="Barrangou R."/>
            <person name="Klaenhammer T.R."/>
            <person name="Caufield P.W."/>
            <person name="Cui Y."/>
            <person name="Zhang H."/>
            <person name="O'Toole P.W."/>
        </authorList>
    </citation>
    <scope>NUCLEOTIDE SEQUENCE [LARGE SCALE GENOMIC DNA]</scope>
    <source>
        <strain evidence="2 3">ATCC 27304</strain>
    </source>
</reference>
<dbReference type="STRING" id="1618.IV36_GL001766"/>
<evidence type="ECO:0008006" key="4">
    <source>
        <dbReference type="Google" id="ProtNLM"/>
    </source>
</evidence>
<dbReference type="AlphaFoldDB" id="A0A0R2G2S3"/>
<dbReference type="InterPro" id="IPR006485">
    <property type="entry name" value="Phage-like_holin"/>
</dbReference>
<dbReference type="Proteomes" id="UP000051727">
    <property type="component" value="Unassembled WGS sequence"/>
</dbReference>
<gene>
    <name evidence="2" type="ORF">IV36_GL001766</name>
</gene>
<keyword evidence="1" id="KW-1133">Transmembrane helix</keyword>
<evidence type="ECO:0000313" key="3">
    <source>
        <dbReference type="Proteomes" id="UP000051727"/>
    </source>
</evidence>
<sequence>MLKNVKSKFIEPDGTLNGRIISALIALLIVLVQQIVACFGIKFTGDWGSIINVINTILTILGLVGVVSEVSPVTNSENGDVK</sequence>
<name>A0A0R2G2S3_9LACO</name>
<dbReference type="EMBL" id="JQAR01000004">
    <property type="protein sequence ID" value="KRN31642.1"/>
    <property type="molecule type" value="Genomic_DNA"/>
</dbReference>
<feature type="transmembrane region" description="Helical" evidence="1">
    <location>
        <begin position="47"/>
        <end position="67"/>
    </location>
</feature>
<protein>
    <recommendedName>
        <fullName evidence="4">Holin</fullName>
    </recommendedName>
</protein>
<accession>A0A0R2G2S3</accession>
<feature type="transmembrane region" description="Helical" evidence="1">
    <location>
        <begin position="20"/>
        <end position="40"/>
    </location>
</feature>
<comment type="caution">
    <text evidence="2">The sequence shown here is derived from an EMBL/GenBank/DDBJ whole genome shotgun (WGS) entry which is preliminary data.</text>
</comment>
<dbReference type="Pfam" id="PF04531">
    <property type="entry name" value="Phage_holin_1"/>
    <property type="match status" value="1"/>
</dbReference>
<evidence type="ECO:0000313" key="2">
    <source>
        <dbReference type="EMBL" id="KRN31642.1"/>
    </source>
</evidence>
<evidence type="ECO:0000256" key="1">
    <source>
        <dbReference type="SAM" id="Phobius"/>
    </source>
</evidence>
<keyword evidence="1" id="KW-0812">Transmembrane</keyword>